<feature type="compositionally biased region" description="Polar residues" evidence="8">
    <location>
        <begin position="536"/>
        <end position="545"/>
    </location>
</feature>
<dbReference type="InterPro" id="IPR008271">
    <property type="entry name" value="Ser/Thr_kinase_AS"/>
</dbReference>
<dbReference type="SUPFAM" id="SSF56112">
    <property type="entry name" value="Protein kinase-like (PK-like)"/>
    <property type="match status" value="1"/>
</dbReference>
<keyword evidence="11" id="KW-1185">Reference proteome</keyword>
<feature type="region of interest" description="Disordered" evidence="8">
    <location>
        <begin position="486"/>
        <end position="505"/>
    </location>
</feature>
<proteinExistence type="predicted"/>
<feature type="compositionally biased region" description="Basic and acidic residues" evidence="8">
    <location>
        <begin position="517"/>
        <end position="535"/>
    </location>
</feature>
<evidence type="ECO:0000256" key="8">
    <source>
        <dbReference type="SAM" id="MobiDB-lite"/>
    </source>
</evidence>
<reference evidence="10 11" key="1">
    <citation type="submission" date="2024-10" db="EMBL/GenBank/DDBJ databases">
        <authorList>
            <person name="Kim D."/>
        </authorList>
    </citation>
    <scope>NUCLEOTIDE SEQUENCE [LARGE SCALE GENOMIC DNA]</scope>
    <source>
        <strain evidence="10">Taebaek</strain>
    </source>
</reference>
<dbReference type="InterPro" id="IPR017441">
    <property type="entry name" value="Protein_kinase_ATP_BS"/>
</dbReference>
<evidence type="ECO:0000256" key="3">
    <source>
        <dbReference type="ARBA" id="ARBA00022679"/>
    </source>
</evidence>
<protein>
    <recommendedName>
        <fullName evidence="9">Protein kinase domain-containing protein</fullName>
    </recommendedName>
</protein>
<evidence type="ECO:0000256" key="7">
    <source>
        <dbReference type="PROSITE-ProRule" id="PRU10141"/>
    </source>
</evidence>
<evidence type="ECO:0000256" key="6">
    <source>
        <dbReference type="ARBA" id="ARBA00022840"/>
    </source>
</evidence>
<feature type="region of interest" description="Disordered" evidence="8">
    <location>
        <begin position="1015"/>
        <end position="1035"/>
    </location>
</feature>
<feature type="compositionally biased region" description="Polar residues" evidence="8">
    <location>
        <begin position="1021"/>
        <end position="1035"/>
    </location>
</feature>
<keyword evidence="2" id="KW-0723">Serine/threonine-protein kinase</keyword>
<dbReference type="PANTHER" id="PTHR24342:SF20">
    <property type="entry name" value="MYOSIN LIGHT CHAIN KINASE, SMOOTH MUSCLE"/>
    <property type="match status" value="1"/>
</dbReference>
<evidence type="ECO:0000256" key="4">
    <source>
        <dbReference type="ARBA" id="ARBA00022741"/>
    </source>
</evidence>
<sequence length="1035" mass="113719">MVLRNGSNLSSDWSEINGTGTADDGTSQAIRVDELDHFDEAWVKPFPLRDGVRIRKGERFSDYYTLFEEIGEGKFGKVYRCVEKATDLMLAAKCIKIRKDTDFEKVEKEVNIMTQMRHKCIAQIYDAFATTDNDVILIMEIVQGGELFDRVADDSYILTEMAVALIMFQICEAIRYIHSQNIIHLDLKPENIMCVSQTSNQIKLIDFGLAQWYDGSKDLMFMAGTPEFAAPEVIKYEPLDFHTDMWSLGVIAYILLSGQSPFLGETLAHTYCNVERGNWMFCEEFAENGISSDAKDFISKLLILKKERRMLPDECLRHAWIRKNRERALAASRTASPAVCHPLAVDKFRKYVKNKRFRRLVFGVLFINQVMRMMQTMQRNKSVHGAEYVRNLLVAAEQRQTNANNNNNGTTTTIENGHGNSIDDSDSIGTTISGGASANESAKGKVPKQQRRQEGQKMEEMAMDTSNNDNDHHHPQQKKKVVIAVTPPGDSGGDAKKAVATTAANAKKKVVVVKRVPRGEKRSKSEARRAADQQRTRSSTEQTSNKKQRQESGGAGAGEQCQQHQRAAADSDCSSAKSPLTARRLGQRETAAASGDGTSDNSSSSKSPLTARRSVKFEEVQTLATTTTATAPKAAAASATGSPIMKRVSGGDSKVLRIAARLAEQNAGGGECSPSTSASTNGGAGKRLSAEAATMTKKKSLSSSSNVSALLKKLEQKGAGAAAAASSATTTPTNSRWSSCSASPLSLAVTAIAPKTATLKKAEERASDHGEKQQQKVIKVVKKKKRVLRVRTVDDQPQQQQQQTTEQRLGEAAATVTAARAPSASGVTASEEKPGMKPKQQLRRQDKLAQEVIVNEEKPVKKLNVPGPWGNMALAAQNGHRLAAGVKPKEKQQLNGGELTENRFKSPLATGLLSPRAKQRLKLANSVPLTNNGRKAGGAESTDAMDEGWDVVGQDVFDFSLLRKKLQNRIMGLKDKEDLETEAENQQRFELQKQQNMLRTNLNIKRAMRKWISMDRETKQHQNGNGTTTLPDWAM</sequence>
<feature type="region of interest" description="Disordered" evidence="8">
    <location>
        <begin position="665"/>
        <end position="705"/>
    </location>
</feature>
<evidence type="ECO:0000313" key="10">
    <source>
        <dbReference type="EMBL" id="KAL3084564.1"/>
    </source>
</evidence>
<keyword evidence="6 7" id="KW-0067">ATP-binding</keyword>
<evidence type="ECO:0000256" key="2">
    <source>
        <dbReference type="ARBA" id="ARBA00022527"/>
    </source>
</evidence>
<dbReference type="FunFam" id="1.10.510.10:FF:000571">
    <property type="entry name" value="Maternal embryonic leucine zipper kinase"/>
    <property type="match status" value="1"/>
</dbReference>
<feature type="compositionally biased region" description="Low complexity" evidence="8">
    <location>
        <begin position="594"/>
        <end position="607"/>
    </location>
</feature>
<dbReference type="GO" id="GO:0004674">
    <property type="term" value="F:protein serine/threonine kinase activity"/>
    <property type="evidence" value="ECO:0007669"/>
    <property type="project" value="UniProtKB-KW"/>
</dbReference>
<evidence type="ECO:0000256" key="1">
    <source>
        <dbReference type="ARBA" id="ARBA00001946"/>
    </source>
</evidence>
<dbReference type="EMBL" id="JBICCN010000233">
    <property type="protein sequence ID" value="KAL3084564.1"/>
    <property type="molecule type" value="Genomic_DNA"/>
</dbReference>
<feature type="compositionally biased region" description="Low complexity" evidence="8">
    <location>
        <begin position="568"/>
        <end position="578"/>
    </location>
</feature>
<comment type="caution">
    <text evidence="10">The sequence shown here is derived from an EMBL/GenBank/DDBJ whole genome shotgun (WGS) entry which is preliminary data.</text>
</comment>
<feature type="binding site" evidence="7">
    <location>
        <position position="93"/>
    </location>
    <ligand>
        <name>ATP</name>
        <dbReference type="ChEBI" id="CHEBI:30616"/>
    </ligand>
</feature>
<feature type="region of interest" description="Disordered" evidence="8">
    <location>
        <begin position="817"/>
        <end position="846"/>
    </location>
</feature>
<evidence type="ECO:0000259" key="9">
    <source>
        <dbReference type="PROSITE" id="PS50011"/>
    </source>
</evidence>
<dbReference type="Proteomes" id="UP001620645">
    <property type="component" value="Unassembled WGS sequence"/>
</dbReference>
<evidence type="ECO:0000313" key="11">
    <source>
        <dbReference type="Proteomes" id="UP001620645"/>
    </source>
</evidence>
<dbReference type="PROSITE" id="PS00107">
    <property type="entry name" value="PROTEIN_KINASE_ATP"/>
    <property type="match status" value="1"/>
</dbReference>
<feature type="compositionally biased region" description="Low complexity" evidence="8">
    <location>
        <begin position="402"/>
        <end position="420"/>
    </location>
</feature>
<feature type="compositionally biased region" description="Polar residues" evidence="8">
    <location>
        <begin position="427"/>
        <end position="440"/>
    </location>
</feature>
<feature type="region of interest" description="Disordered" evidence="8">
    <location>
        <begin position="511"/>
        <end position="616"/>
    </location>
</feature>
<dbReference type="SMART" id="SM00220">
    <property type="entry name" value="S_TKc"/>
    <property type="match status" value="1"/>
</dbReference>
<keyword evidence="3" id="KW-0808">Transferase</keyword>
<comment type="cofactor">
    <cofactor evidence="1">
        <name>Mg(2+)</name>
        <dbReference type="ChEBI" id="CHEBI:18420"/>
    </cofactor>
</comment>
<dbReference type="AlphaFoldDB" id="A0ABD2IXB4"/>
<name>A0ABD2IXB4_HETSC</name>
<dbReference type="InterPro" id="IPR011009">
    <property type="entry name" value="Kinase-like_dom_sf"/>
</dbReference>
<dbReference type="Gene3D" id="1.10.510.10">
    <property type="entry name" value="Transferase(Phosphotransferase) domain 1"/>
    <property type="match status" value="1"/>
</dbReference>
<organism evidence="10 11">
    <name type="scientific">Heterodera schachtii</name>
    <name type="common">Sugarbeet cyst nematode worm</name>
    <name type="synonym">Tylenchus schachtii</name>
    <dbReference type="NCBI Taxonomy" id="97005"/>
    <lineage>
        <taxon>Eukaryota</taxon>
        <taxon>Metazoa</taxon>
        <taxon>Ecdysozoa</taxon>
        <taxon>Nematoda</taxon>
        <taxon>Chromadorea</taxon>
        <taxon>Rhabditida</taxon>
        <taxon>Tylenchina</taxon>
        <taxon>Tylenchomorpha</taxon>
        <taxon>Tylenchoidea</taxon>
        <taxon>Heteroderidae</taxon>
        <taxon>Heteroderinae</taxon>
        <taxon>Heterodera</taxon>
    </lineage>
</organism>
<keyword evidence="5" id="KW-0418">Kinase</keyword>
<dbReference type="InterPro" id="IPR000719">
    <property type="entry name" value="Prot_kinase_dom"/>
</dbReference>
<dbReference type="Gene3D" id="3.30.200.20">
    <property type="entry name" value="Phosphorylase Kinase, domain 1"/>
    <property type="match status" value="1"/>
</dbReference>
<dbReference type="PROSITE" id="PS00108">
    <property type="entry name" value="PROTEIN_KINASE_ST"/>
    <property type="match status" value="1"/>
</dbReference>
<evidence type="ECO:0000256" key="5">
    <source>
        <dbReference type="ARBA" id="ARBA00022777"/>
    </source>
</evidence>
<accession>A0ABD2IXB4</accession>
<feature type="region of interest" description="Disordered" evidence="8">
    <location>
        <begin position="1"/>
        <end position="25"/>
    </location>
</feature>
<dbReference type="PROSITE" id="PS50011">
    <property type="entry name" value="PROTEIN_KINASE_DOM"/>
    <property type="match status" value="1"/>
</dbReference>
<dbReference type="GO" id="GO:0005524">
    <property type="term" value="F:ATP binding"/>
    <property type="evidence" value="ECO:0007669"/>
    <property type="project" value="UniProtKB-UniRule"/>
</dbReference>
<gene>
    <name evidence="10" type="ORF">niasHS_008256</name>
</gene>
<dbReference type="PANTHER" id="PTHR24342">
    <property type="entry name" value="SERINE/THREONINE-PROTEIN KINASE 17"/>
    <property type="match status" value="1"/>
</dbReference>
<feature type="region of interest" description="Disordered" evidence="8">
    <location>
        <begin position="402"/>
        <end position="459"/>
    </location>
</feature>
<keyword evidence="4 7" id="KW-0547">Nucleotide-binding</keyword>
<feature type="domain" description="Protein kinase" evidence="9">
    <location>
        <begin position="64"/>
        <end position="321"/>
    </location>
</feature>
<dbReference type="Pfam" id="PF00069">
    <property type="entry name" value="Pkinase"/>
    <property type="match status" value="1"/>
</dbReference>